<proteinExistence type="predicted"/>
<dbReference type="AlphaFoldDB" id="B6IPH5"/>
<evidence type="ECO:0000259" key="1">
    <source>
        <dbReference type="PROSITE" id="PS50113"/>
    </source>
</evidence>
<accession>B6IPH5</accession>
<dbReference type="InterPro" id="IPR029016">
    <property type="entry name" value="GAF-like_dom_sf"/>
</dbReference>
<evidence type="ECO:0000313" key="3">
    <source>
        <dbReference type="EMBL" id="ACI99677.1"/>
    </source>
</evidence>
<dbReference type="InterPro" id="IPR000700">
    <property type="entry name" value="PAS-assoc_C"/>
</dbReference>
<evidence type="ECO:0000259" key="2">
    <source>
        <dbReference type="PROSITE" id="PS50887"/>
    </source>
</evidence>
<dbReference type="SUPFAM" id="SSF55781">
    <property type="entry name" value="GAF domain-like"/>
    <property type="match status" value="1"/>
</dbReference>
<dbReference type="SUPFAM" id="SSF55073">
    <property type="entry name" value="Nucleotide cyclase"/>
    <property type="match status" value="1"/>
</dbReference>
<dbReference type="Pfam" id="PF00990">
    <property type="entry name" value="GGDEF"/>
    <property type="match status" value="1"/>
</dbReference>
<dbReference type="InterPro" id="IPR029787">
    <property type="entry name" value="Nucleotide_cyclase"/>
</dbReference>
<dbReference type="InterPro" id="IPR013656">
    <property type="entry name" value="PAS_4"/>
</dbReference>
<dbReference type="NCBIfam" id="TIGR00254">
    <property type="entry name" value="GGDEF"/>
    <property type="match status" value="1"/>
</dbReference>
<organism evidence="3 4">
    <name type="scientific">Rhodospirillum centenum (strain ATCC 51521 / SW)</name>
    <dbReference type="NCBI Taxonomy" id="414684"/>
    <lineage>
        <taxon>Bacteria</taxon>
        <taxon>Pseudomonadati</taxon>
        <taxon>Pseudomonadota</taxon>
        <taxon>Alphaproteobacteria</taxon>
        <taxon>Rhodospirillales</taxon>
        <taxon>Rhodospirillaceae</taxon>
        <taxon>Rhodospirillum</taxon>
    </lineage>
</organism>
<dbReference type="InterPro" id="IPR052155">
    <property type="entry name" value="Biofilm_reg_signaling"/>
</dbReference>
<dbReference type="SUPFAM" id="SSF55785">
    <property type="entry name" value="PYP-like sensor domain (PAS domain)"/>
    <property type="match status" value="1"/>
</dbReference>
<protein>
    <submittedName>
        <fullName evidence="3">Sensory box-containing diguanylate cyclase, putative</fullName>
    </submittedName>
</protein>
<dbReference type="STRING" id="414684.RC1_2290"/>
<dbReference type="Pfam" id="PF08448">
    <property type="entry name" value="PAS_4"/>
    <property type="match status" value="1"/>
</dbReference>
<dbReference type="InterPro" id="IPR043128">
    <property type="entry name" value="Rev_trsase/Diguanyl_cyclase"/>
</dbReference>
<dbReference type="SMART" id="SM00267">
    <property type="entry name" value="GGDEF"/>
    <property type="match status" value="1"/>
</dbReference>
<gene>
    <name evidence="3" type="ordered locus">RC1_2290</name>
</gene>
<dbReference type="CDD" id="cd00130">
    <property type="entry name" value="PAS"/>
    <property type="match status" value="1"/>
</dbReference>
<dbReference type="PANTHER" id="PTHR44757">
    <property type="entry name" value="DIGUANYLATE CYCLASE DGCP"/>
    <property type="match status" value="1"/>
</dbReference>
<feature type="domain" description="GGDEF" evidence="2">
    <location>
        <begin position="415"/>
        <end position="550"/>
    </location>
</feature>
<keyword evidence="4" id="KW-1185">Reference proteome</keyword>
<dbReference type="Gene3D" id="3.30.70.270">
    <property type="match status" value="1"/>
</dbReference>
<dbReference type="InterPro" id="IPR000160">
    <property type="entry name" value="GGDEF_dom"/>
</dbReference>
<dbReference type="Gene3D" id="3.30.450.40">
    <property type="match status" value="1"/>
</dbReference>
<dbReference type="NCBIfam" id="TIGR00229">
    <property type="entry name" value="sensory_box"/>
    <property type="match status" value="1"/>
</dbReference>
<dbReference type="PANTHER" id="PTHR44757:SF2">
    <property type="entry name" value="BIOFILM ARCHITECTURE MAINTENANCE PROTEIN MBAA"/>
    <property type="match status" value="1"/>
</dbReference>
<feature type="domain" description="PAC" evidence="1">
    <location>
        <begin position="187"/>
        <end position="239"/>
    </location>
</feature>
<dbReference type="eggNOG" id="COG2203">
    <property type="taxonomic scope" value="Bacteria"/>
</dbReference>
<dbReference type="KEGG" id="rce:RC1_2290"/>
<evidence type="ECO:0000313" key="4">
    <source>
        <dbReference type="Proteomes" id="UP000001591"/>
    </source>
</evidence>
<dbReference type="RefSeq" id="WP_012567462.1">
    <property type="nucleotide sequence ID" value="NC_011420.2"/>
</dbReference>
<dbReference type="eggNOG" id="COG2199">
    <property type="taxonomic scope" value="Bacteria"/>
</dbReference>
<dbReference type="Gene3D" id="3.30.450.20">
    <property type="entry name" value="PAS domain"/>
    <property type="match status" value="1"/>
</dbReference>
<dbReference type="Proteomes" id="UP000001591">
    <property type="component" value="Chromosome"/>
</dbReference>
<dbReference type="HOGENOM" id="CLU_507881_0_0_5"/>
<name>B6IPH5_RHOCS</name>
<reference evidence="3 4" key="1">
    <citation type="journal article" date="2010" name="BMC Genomics">
        <title>Metabolic flexibility revealed in the genome of the cyst-forming alpha-1 proteobacterium Rhodospirillum centenum.</title>
        <authorList>
            <person name="Lu Y.K."/>
            <person name="Marden J."/>
            <person name="Han M."/>
            <person name="Swingley W.D."/>
            <person name="Mastrian S.D."/>
            <person name="Chowdhury S.R."/>
            <person name="Hao J."/>
            <person name="Helmy T."/>
            <person name="Kim S."/>
            <person name="Kurdoglu A.A."/>
            <person name="Matthies H.J."/>
            <person name="Rollo D."/>
            <person name="Stothard P."/>
            <person name="Blankenship R.E."/>
            <person name="Bauer C.E."/>
            <person name="Touchman J.W."/>
        </authorList>
    </citation>
    <scope>NUCLEOTIDE SEQUENCE [LARGE SCALE GENOMIC DNA]</scope>
    <source>
        <strain evidence="4">ATCC 51521 / SW</strain>
    </source>
</reference>
<dbReference type="PROSITE" id="PS50113">
    <property type="entry name" value="PAC"/>
    <property type="match status" value="1"/>
</dbReference>
<dbReference type="InterPro" id="IPR000014">
    <property type="entry name" value="PAS"/>
</dbReference>
<sequence>METESVPTAPPPPLEGTEAAAILAGWPGPALRLAADGAVRAANARCAPLDADGGAWREDLSWWVASDGPLLDSARSVPVATGSGPGVVEFAAVPLPDGEVLLLGRDVTLERRLRHALTESRQRYKDLVDISSDFAWETGPDGRFAFVSPAGAIGYRAEELLGRHPADLVLPEFADQPLPFDTRVPIERTEVWLRDRSGEPACLISSAVPLTGPGGEWLGARGACRDITDARLRGMELSRVRLREKYLGFIVSSTRDDVDPTRTLEIAAGVAVNATGAAGVLVFARAGEGYGPAARQGTLPPEAADALPALLAAAAESAGGCEAVAGPVRLLAARTLFRNEVNGAVLAWRPAAEAWSADDISMVSAIADHVGVAVAQARYQERLKTLSERDGLTGLYNRRTFMELLEQRLERHRGGSSALLYFDLDNFKAVNDLLGHTAGDGVLQAVGTLLVRLARPGDLTARLGGDEFVLWIERVDEAQALRVADRLLREAAEFLRPLSAAPDRPLGVSIGVALYAGGGGEPAQGLLDRGDHAMYAAKRQGKGNRALAPAAAIASGRAGGDAPAGGTVGE</sequence>
<dbReference type="PROSITE" id="PS50887">
    <property type="entry name" value="GGDEF"/>
    <property type="match status" value="1"/>
</dbReference>
<dbReference type="InterPro" id="IPR035965">
    <property type="entry name" value="PAS-like_dom_sf"/>
</dbReference>
<dbReference type="CDD" id="cd01949">
    <property type="entry name" value="GGDEF"/>
    <property type="match status" value="1"/>
</dbReference>
<dbReference type="EMBL" id="CP000613">
    <property type="protein sequence ID" value="ACI99677.1"/>
    <property type="molecule type" value="Genomic_DNA"/>
</dbReference>